<organism evidence="6 7">
    <name type="scientific">Sporocytophaga myxococcoides</name>
    <dbReference type="NCBI Taxonomy" id="153721"/>
    <lineage>
        <taxon>Bacteria</taxon>
        <taxon>Pseudomonadati</taxon>
        <taxon>Bacteroidota</taxon>
        <taxon>Cytophagia</taxon>
        <taxon>Cytophagales</taxon>
        <taxon>Cytophagaceae</taxon>
        <taxon>Sporocytophaga</taxon>
    </lineage>
</organism>
<dbReference type="InterPro" id="IPR005084">
    <property type="entry name" value="CBM6"/>
</dbReference>
<dbReference type="PROSITE" id="PS51764">
    <property type="entry name" value="GH26"/>
    <property type="match status" value="1"/>
</dbReference>
<dbReference type="Proteomes" id="UP000030185">
    <property type="component" value="Unassembled WGS sequence"/>
</dbReference>
<dbReference type="eggNOG" id="COG4124">
    <property type="taxonomic scope" value="Bacteria"/>
</dbReference>
<dbReference type="SUPFAM" id="SSF51445">
    <property type="entry name" value="(Trans)glycosidases"/>
    <property type="match status" value="1"/>
</dbReference>
<reference evidence="6 7" key="1">
    <citation type="submission" date="2014-09" db="EMBL/GenBank/DDBJ databases">
        <title>Sporocytophaga myxococcoides PG-01 genome sequencing.</title>
        <authorList>
            <person name="Liu L."/>
            <person name="Gao P.J."/>
            <person name="Chen G.J."/>
            <person name="Wang L.S."/>
        </authorList>
    </citation>
    <scope>NUCLEOTIDE SEQUENCE [LARGE SCALE GENOMIC DNA]</scope>
    <source>
        <strain evidence="6 7">PG-01</strain>
    </source>
</reference>
<evidence type="ECO:0000256" key="4">
    <source>
        <dbReference type="PROSITE-ProRule" id="PRU01100"/>
    </source>
</evidence>
<dbReference type="PANTHER" id="PTHR40079">
    <property type="entry name" value="MANNAN ENDO-1,4-BETA-MANNOSIDASE E-RELATED"/>
    <property type="match status" value="1"/>
</dbReference>
<dbReference type="PRINTS" id="PR00739">
    <property type="entry name" value="GLHYDRLASE26"/>
</dbReference>
<gene>
    <name evidence="6" type="ORF">MYP_4610</name>
</gene>
<dbReference type="InterPro" id="IPR022790">
    <property type="entry name" value="GH26_dom"/>
</dbReference>
<evidence type="ECO:0000313" key="6">
    <source>
        <dbReference type="EMBL" id="GAL87380.1"/>
    </source>
</evidence>
<name>A0A098LK90_9BACT</name>
<dbReference type="InterPro" id="IPR008979">
    <property type="entry name" value="Galactose-bd-like_sf"/>
</dbReference>
<evidence type="ECO:0000259" key="5">
    <source>
        <dbReference type="PROSITE" id="PS51764"/>
    </source>
</evidence>
<keyword evidence="3 4" id="KW-0326">Glycosidase</keyword>
<protein>
    <recommendedName>
        <fullName evidence="5">GH26 domain-containing protein</fullName>
    </recommendedName>
</protein>
<dbReference type="GO" id="GO:0030246">
    <property type="term" value="F:carbohydrate binding"/>
    <property type="evidence" value="ECO:0007669"/>
    <property type="project" value="InterPro"/>
</dbReference>
<dbReference type="Pfam" id="PF02156">
    <property type="entry name" value="Glyco_hydro_26"/>
    <property type="match status" value="1"/>
</dbReference>
<dbReference type="InterPro" id="IPR017853">
    <property type="entry name" value="GH"/>
</dbReference>
<comment type="caution">
    <text evidence="6">The sequence shown here is derived from an EMBL/GenBank/DDBJ whole genome shotgun (WGS) entry which is preliminary data.</text>
</comment>
<dbReference type="AlphaFoldDB" id="A0A098LK90"/>
<dbReference type="PANTHER" id="PTHR40079:SF4">
    <property type="entry name" value="GH26 DOMAIN-CONTAINING PROTEIN-RELATED"/>
    <property type="match status" value="1"/>
</dbReference>
<proteinExistence type="inferred from homology"/>
<feature type="active site" description="Proton donor" evidence="4">
    <location>
        <position position="435"/>
    </location>
</feature>
<dbReference type="STRING" id="153721.MYP_4610"/>
<evidence type="ECO:0000256" key="1">
    <source>
        <dbReference type="ARBA" id="ARBA00007754"/>
    </source>
</evidence>
<evidence type="ECO:0000313" key="7">
    <source>
        <dbReference type="Proteomes" id="UP000030185"/>
    </source>
</evidence>
<keyword evidence="2 4" id="KW-0378">Hydrolase</keyword>
<feature type="active site" description="Nucleophile" evidence="4">
    <location>
        <position position="529"/>
    </location>
</feature>
<sequence>MFSVLFFAGQAYGQKFEAESATLAPATSNPAIVQACDSCSNKAIVSTRESGFSLPLSVAKEAKYNVYIKVSAAYGPKINTIKLDDLSTSLELAENPAFLRVKLMSNLKLTAGAHTFVFEKSWGWVNVDYIELEEVQAEFSAKLEAEDGTLTPLANGAEVITCASCSGGKAVSTKDSGFKVDAVISKAANYNIYLMIASPNGNKTNVLTIDPGTPNALSVDFSTTESEYVKLKVVSNQKLIAGTHVIEISKSWGWVNVDYIELEEVAGARFNLTQTLSTQHPTDEAACLYNYLLQNYGQKIISGVMTLASFDETNILKSQTGKEPGILGLDFMHNNRGYSWYDEQQNLKDAKIWTAKNGIVTMMWHWRDPLKKTEGFYVPDGNKPVNEVTNFDISKVNDPSSAEYKAMMSDIDAISERLLEFQNNNIPLLWRPLHEAAGGWFWWGAKSGADLQKLWRLMYDRMVNVHGLRNLLWVWTNNGNDEQWYPGDDYVDIVGVDLYNVNGDHGSQILKFNALNDRYQGKKMLALTEVEASPDADLLIRDEAAWSWYMPWYGDYASGNISAFTDWNLWKKNFANDYVLTVDELPALKDVCTITSIEAKSNTETVFEIYPTLVEDHLNIKVSKGLNSIAIYNSMGEPISKYEGEGDNLVVPFSEQRPGMYFVIINETKTFKVIKK</sequence>
<keyword evidence="7" id="KW-1185">Reference proteome</keyword>
<dbReference type="GO" id="GO:0016985">
    <property type="term" value="F:mannan endo-1,4-beta-mannosidase activity"/>
    <property type="evidence" value="ECO:0007669"/>
    <property type="project" value="InterPro"/>
</dbReference>
<evidence type="ECO:0000256" key="3">
    <source>
        <dbReference type="ARBA" id="ARBA00023295"/>
    </source>
</evidence>
<dbReference type="Gene3D" id="3.20.20.80">
    <property type="entry name" value="Glycosidases"/>
    <property type="match status" value="1"/>
</dbReference>
<accession>A0A098LK90</accession>
<comment type="similarity">
    <text evidence="1 4">Belongs to the glycosyl hydrolase 26 family.</text>
</comment>
<dbReference type="Gene3D" id="2.60.120.260">
    <property type="entry name" value="Galactose-binding domain-like"/>
    <property type="match status" value="2"/>
</dbReference>
<evidence type="ECO:0000256" key="2">
    <source>
        <dbReference type="ARBA" id="ARBA00022801"/>
    </source>
</evidence>
<dbReference type="SUPFAM" id="SSF49785">
    <property type="entry name" value="Galactose-binding domain-like"/>
    <property type="match status" value="1"/>
</dbReference>
<dbReference type="InterPro" id="IPR000805">
    <property type="entry name" value="Glyco_hydro_26"/>
</dbReference>
<dbReference type="EMBL" id="BBLT01000012">
    <property type="protein sequence ID" value="GAL87380.1"/>
    <property type="molecule type" value="Genomic_DNA"/>
</dbReference>
<dbReference type="GO" id="GO:0006080">
    <property type="term" value="P:substituted mannan metabolic process"/>
    <property type="evidence" value="ECO:0007669"/>
    <property type="project" value="InterPro"/>
</dbReference>
<dbReference type="Pfam" id="PF16990">
    <property type="entry name" value="CBM_35"/>
    <property type="match status" value="2"/>
</dbReference>
<feature type="domain" description="GH26" evidence="5">
    <location>
        <begin position="283"/>
        <end position="583"/>
    </location>
</feature>